<name>A0ABD1L5B9_9FABA</name>
<feature type="compositionally biased region" description="Polar residues" evidence="1">
    <location>
        <begin position="123"/>
        <end position="134"/>
    </location>
</feature>
<gene>
    <name evidence="3" type="ORF">Fmac_032590</name>
</gene>
<dbReference type="AlphaFoldDB" id="A0ABD1L5B9"/>
<accession>A0ABD1L5B9</accession>
<sequence length="147" mass="16909">MRQIYTEKDQPIDRVNELQALISFYKQKAKEDQTNCDNMSRAVHEQVKAMARHVGQTEDELRRHIDPPLEDDMLINKPSALPYVDAVEEAIETSFQALEIANVEKFLRDMKMVTQMLTRTGYQPGQGLGKNSQGIIEPPIIRDNPRK</sequence>
<protein>
    <recommendedName>
        <fullName evidence="2">G-patch domain-containing protein</fullName>
    </recommendedName>
</protein>
<proteinExistence type="predicted"/>
<evidence type="ECO:0000313" key="4">
    <source>
        <dbReference type="Proteomes" id="UP001603857"/>
    </source>
</evidence>
<evidence type="ECO:0000256" key="1">
    <source>
        <dbReference type="SAM" id="MobiDB-lite"/>
    </source>
</evidence>
<comment type="caution">
    <text evidence="3">The sequence shown here is derived from an EMBL/GenBank/DDBJ whole genome shotgun (WGS) entry which is preliminary data.</text>
</comment>
<evidence type="ECO:0000313" key="3">
    <source>
        <dbReference type="EMBL" id="KAL2318714.1"/>
    </source>
</evidence>
<reference evidence="3 4" key="1">
    <citation type="submission" date="2024-08" db="EMBL/GenBank/DDBJ databases">
        <title>Insights into the chromosomal genome structure of Flemingia macrophylla.</title>
        <authorList>
            <person name="Ding Y."/>
            <person name="Zhao Y."/>
            <person name="Bi W."/>
            <person name="Wu M."/>
            <person name="Zhao G."/>
            <person name="Gong Y."/>
            <person name="Li W."/>
            <person name="Zhang P."/>
        </authorList>
    </citation>
    <scope>NUCLEOTIDE SEQUENCE [LARGE SCALE GENOMIC DNA]</scope>
    <source>
        <strain evidence="3">DYQJB</strain>
        <tissue evidence="3">Leaf</tissue>
    </source>
</reference>
<keyword evidence="4" id="KW-1185">Reference proteome</keyword>
<dbReference type="PROSITE" id="PS50174">
    <property type="entry name" value="G_PATCH"/>
    <property type="match status" value="1"/>
</dbReference>
<dbReference type="EMBL" id="JBGMDY010000011">
    <property type="protein sequence ID" value="KAL2318714.1"/>
    <property type="molecule type" value="Genomic_DNA"/>
</dbReference>
<dbReference type="InterPro" id="IPR000467">
    <property type="entry name" value="G_patch_dom"/>
</dbReference>
<dbReference type="Pfam" id="PF01585">
    <property type="entry name" value="G-patch"/>
    <property type="match status" value="1"/>
</dbReference>
<evidence type="ECO:0000259" key="2">
    <source>
        <dbReference type="PROSITE" id="PS50174"/>
    </source>
</evidence>
<organism evidence="3 4">
    <name type="scientific">Flemingia macrophylla</name>
    <dbReference type="NCBI Taxonomy" id="520843"/>
    <lineage>
        <taxon>Eukaryota</taxon>
        <taxon>Viridiplantae</taxon>
        <taxon>Streptophyta</taxon>
        <taxon>Embryophyta</taxon>
        <taxon>Tracheophyta</taxon>
        <taxon>Spermatophyta</taxon>
        <taxon>Magnoliopsida</taxon>
        <taxon>eudicotyledons</taxon>
        <taxon>Gunneridae</taxon>
        <taxon>Pentapetalae</taxon>
        <taxon>rosids</taxon>
        <taxon>fabids</taxon>
        <taxon>Fabales</taxon>
        <taxon>Fabaceae</taxon>
        <taxon>Papilionoideae</taxon>
        <taxon>50 kb inversion clade</taxon>
        <taxon>NPAAA clade</taxon>
        <taxon>indigoferoid/millettioid clade</taxon>
        <taxon>Phaseoleae</taxon>
        <taxon>Flemingia</taxon>
    </lineage>
</organism>
<feature type="region of interest" description="Disordered" evidence="1">
    <location>
        <begin position="123"/>
        <end position="147"/>
    </location>
</feature>
<feature type="domain" description="G-patch" evidence="2">
    <location>
        <begin position="109"/>
        <end position="147"/>
    </location>
</feature>
<dbReference type="Proteomes" id="UP001603857">
    <property type="component" value="Unassembled WGS sequence"/>
</dbReference>